<evidence type="ECO:0008006" key="4">
    <source>
        <dbReference type="Google" id="ProtNLM"/>
    </source>
</evidence>
<sequence>MKRALCALFLLVSTGIANACPYPVPVLDKASIEALYRKPNNKGVLLEGHRDGSTVWLYGTIHINKPKNSLPGPAALGAISAADAVFFEMDPFKAENQAAYKQAASQGARLTPSQKERAVALAKQHCLPPEVTDNSASLVVSLLTVETFKAKGLFPDYGTDIVIRGMAGSLKKPVHELETPEEQSSYMDGLVGDESNIDEALSAIEKGSAADTGERIVEKWTNQDRKGLRALGEELKLLGDGVQQRNARMADKIDEYVAGHPGNVFVATGVFHLVGNNNLASLLREKGFVFERR</sequence>
<protein>
    <recommendedName>
        <fullName evidence="4">TraB/GumN family protein</fullName>
    </recommendedName>
</protein>
<keyword evidence="1" id="KW-0732">Signal</keyword>
<evidence type="ECO:0000256" key="1">
    <source>
        <dbReference type="SAM" id="SignalP"/>
    </source>
</evidence>
<keyword evidence="3" id="KW-1185">Reference proteome</keyword>
<dbReference type="Pfam" id="PF01963">
    <property type="entry name" value="TraB_PrgY_gumN"/>
    <property type="match status" value="1"/>
</dbReference>
<name>A0A917PVA5_9PSED</name>
<dbReference type="Proteomes" id="UP000635983">
    <property type="component" value="Unassembled WGS sequence"/>
</dbReference>
<feature type="chain" id="PRO_5037525709" description="TraB/GumN family protein" evidence="1">
    <location>
        <begin position="20"/>
        <end position="293"/>
    </location>
</feature>
<comment type="caution">
    <text evidence="2">The sequence shown here is derived from an EMBL/GenBank/DDBJ whole genome shotgun (WGS) entry which is preliminary data.</text>
</comment>
<dbReference type="AlphaFoldDB" id="A0A917PVA5"/>
<dbReference type="InterPro" id="IPR002816">
    <property type="entry name" value="TraB/PrgY/GumN_fam"/>
</dbReference>
<feature type="signal peptide" evidence="1">
    <location>
        <begin position="1"/>
        <end position="19"/>
    </location>
</feature>
<gene>
    <name evidence="2" type="ORF">GCM10009304_19390</name>
</gene>
<dbReference type="EMBL" id="BMPO01000004">
    <property type="protein sequence ID" value="GGJ93544.1"/>
    <property type="molecule type" value="Genomic_DNA"/>
</dbReference>
<dbReference type="RefSeq" id="WP_188983022.1">
    <property type="nucleotide sequence ID" value="NZ_BMPO01000004.1"/>
</dbReference>
<dbReference type="PANTHER" id="PTHR40590:SF1">
    <property type="entry name" value="CYTOPLASMIC PROTEIN"/>
    <property type="match status" value="1"/>
</dbReference>
<reference evidence="2" key="2">
    <citation type="submission" date="2020-09" db="EMBL/GenBank/DDBJ databases">
        <authorList>
            <person name="Sun Q."/>
            <person name="Ohkuma M."/>
        </authorList>
    </citation>
    <scope>NUCLEOTIDE SEQUENCE</scope>
    <source>
        <strain evidence="2">JCM 30078</strain>
    </source>
</reference>
<dbReference type="CDD" id="cd14789">
    <property type="entry name" value="Tiki"/>
    <property type="match status" value="1"/>
</dbReference>
<evidence type="ECO:0000313" key="3">
    <source>
        <dbReference type="Proteomes" id="UP000635983"/>
    </source>
</evidence>
<accession>A0A917PVA5</accession>
<reference evidence="2" key="1">
    <citation type="journal article" date="2014" name="Int. J. Syst. Evol. Microbiol.">
        <title>Complete genome sequence of Corynebacterium casei LMG S-19264T (=DSM 44701T), isolated from a smear-ripened cheese.</title>
        <authorList>
            <consortium name="US DOE Joint Genome Institute (JGI-PGF)"/>
            <person name="Walter F."/>
            <person name="Albersmeier A."/>
            <person name="Kalinowski J."/>
            <person name="Ruckert C."/>
        </authorList>
    </citation>
    <scope>NUCLEOTIDE SEQUENCE</scope>
    <source>
        <strain evidence="2">JCM 30078</strain>
    </source>
</reference>
<proteinExistence type="predicted"/>
<dbReference type="PANTHER" id="PTHR40590">
    <property type="entry name" value="CYTOPLASMIC PROTEIN-RELATED"/>
    <property type="match status" value="1"/>
</dbReference>
<evidence type="ECO:0000313" key="2">
    <source>
        <dbReference type="EMBL" id="GGJ93544.1"/>
    </source>
</evidence>
<dbReference type="InterPro" id="IPR047111">
    <property type="entry name" value="YbaP-like"/>
</dbReference>
<organism evidence="2 3">
    <name type="scientific">Pseudomonas matsuisoli</name>
    <dbReference type="NCBI Taxonomy" id="1515666"/>
    <lineage>
        <taxon>Bacteria</taxon>
        <taxon>Pseudomonadati</taxon>
        <taxon>Pseudomonadota</taxon>
        <taxon>Gammaproteobacteria</taxon>
        <taxon>Pseudomonadales</taxon>
        <taxon>Pseudomonadaceae</taxon>
        <taxon>Pseudomonas</taxon>
    </lineage>
</organism>